<keyword evidence="1" id="KW-0479">Metal-binding</keyword>
<dbReference type="Pfam" id="PF00394">
    <property type="entry name" value="Cu-oxidase"/>
    <property type="match status" value="1"/>
</dbReference>
<dbReference type="PROSITE" id="PS00079">
    <property type="entry name" value="MULTICOPPER_OXIDASE1"/>
    <property type="match status" value="1"/>
</dbReference>
<organism evidence="7 8">
    <name type="scientific">Denitrobaculum tricleocarpae</name>
    <dbReference type="NCBI Taxonomy" id="2591009"/>
    <lineage>
        <taxon>Bacteria</taxon>
        <taxon>Pseudomonadati</taxon>
        <taxon>Pseudomonadota</taxon>
        <taxon>Alphaproteobacteria</taxon>
        <taxon>Rhodospirillales</taxon>
        <taxon>Rhodospirillaceae</taxon>
        <taxon>Denitrobaculum</taxon>
    </lineage>
</organism>
<evidence type="ECO:0000256" key="2">
    <source>
        <dbReference type="ARBA" id="ARBA00023002"/>
    </source>
</evidence>
<evidence type="ECO:0000256" key="1">
    <source>
        <dbReference type="ARBA" id="ARBA00022723"/>
    </source>
</evidence>
<feature type="domain" description="Plastocyanin-like" evidence="4">
    <location>
        <begin position="166"/>
        <end position="274"/>
    </location>
</feature>
<dbReference type="InterPro" id="IPR008972">
    <property type="entry name" value="Cupredoxin"/>
</dbReference>
<dbReference type="GO" id="GO:0030288">
    <property type="term" value="C:outer membrane-bounded periplasmic space"/>
    <property type="evidence" value="ECO:0007669"/>
    <property type="project" value="TreeGrafter"/>
</dbReference>
<accession>A0A545U1N9</accession>
<dbReference type="OrthoDB" id="9757546at2"/>
<dbReference type="EMBL" id="VHSH01000001">
    <property type="protein sequence ID" value="TQV83354.1"/>
    <property type="molecule type" value="Genomic_DNA"/>
</dbReference>
<evidence type="ECO:0000259" key="6">
    <source>
        <dbReference type="Pfam" id="PF07732"/>
    </source>
</evidence>
<keyword evidence="8" id="KW-1185">Reference proteome</keyword>
<dbReference type="PANTHER" id="PTHR11709">
    <property type="entry name" value="MULTI-COPPER OXIDASE"/>
    <property type="match status" value="1"/>
</dbReference>
<evidence type="ECO:0000259" key="5">
    <source>
        <dbReference type="Pfam" id="PF07731"/>
    </source>
</evidence>
<gene>
    <name evidence="7" type="ORF">FKG95_01780</name>
</gene>
<reference evidence="7 8" key="1">
    <citation type="submission" date="2019-06" db="EMBL/GenBank/DDBJ databases">
        <title>Whole genome sequence for Rhodospirillaceae sp. R148.</title>
        <authorList>
            <person name="Wang G."/>
        </authorList>
    </citation>
    <scope>NUCLEOTIDE SEQUENCE [LARGE SCALE GENOMIC DNA]</scope>
    <source>
        <strain evidence="7 8">R148</strain>
    </source>
</reference>
<dbReference type="InterPro" id="IPR033138">
    <property type="entry name" value="Cu_oxidase_CS"/>
</dbReference>
<dbReference type="PROSITE" id="PS00080">
    <property type="entry name" value="MULTICOPPER_OXIDASE2"/>
    <property type="match status" value="1"/>
</dbReference>
<feature type="domain" description="Plastocyanin-like" evidence="5">
    <location>
        <begin position="363"/>
        <end position="472"/>
    </location>
</feature>
<sequence length="475" mass="51940">MVKRRSFLAASVASAGLMIAAPFWRLAAQNDDGFFDLEAGPARASLLGTEGPPTALWAYGGSSPGPVIRARQGEPVQVRLRNNLPEPTSTHWHGIRIANAMDGVPGLTQEVVPPGGSFDYSFIAPDAGTYWYHSHNKSWEQMARGLYGPLIIEEHDPLPADREMLLVIDDWRLGEDGQVHAESFGSLRDWSHGGRLGNWLTINGASAPQLEVKRGERLRLRLINCANARIVTLKLDQLAPLVIALDGQPLPEVREIGFSGRLTLAPAQRADLLLDVFLEPGDRVQILEVTGQEGVEIGSFLCNGVAADGMAGREMPRLPTNNLPRPDLSDPLKLDLVMEGGAMGAMRSAVFDGRELSIRELVAEGQVWALNGVAGMTDIPLARIQRGRSVVLEFDNQTAWPHAMHIHGHHFRVMARNGQPVDNGAWRDTELVAANEKVTVAFVADNPGKWLIHCHMLEHQAAGMKTWFQVTRQAG</sequence>
<dbReference type="InterPro" id="IPR011706">
    <property type="entry name" value="Cu-oxidase_C"/>
</dbReference>
<comment type="caution">
    <text evidence="7">The sequence shown here is derived from an EMBL/GenBank/DDBJ whole genome shotgun (WGS) entry which is preliminary data.</text>
</comment>
<keyword evidence="2" id="KW-0560">Oxidoreductase</keyword>
<dbReference type="Proteomes" id="UP000315252">
    <property type="component" value="Unassembled WGS sequence"/>
</dbReference>
<evidence type="ECO:0000313" key="7">
    <source>
        <dbReference type="EMBL" id="TQV83354.1"/>
    </source>
</evidence>
<dbReference type="Gene3D" id="2.60.40.420">
    <property type="entry name" value="Cupredoxins - blue copper proteins"/>
    <property type="match status" value="3"/>
</dbReference>
<dbReference type="AlphaFoldDB" id="A0A545U1N9"/>
<name>A0A545U1N9_9PROT</name>
<proteinExistence type="predicted"/>
<dbReference type="GO" id="GO:0016491">
    <property type="term" value="F:oxidoreductase activity"/>
    <property type="evidence" value="ECO:0007669"/>
    <property type="project" value="UniProtKB-KW"/>
</dbReference>
<dbReference type="Pfam" id="PF07732">
    <property type="entry name" value="Cu-oxidase_3"/>
    <property type="match status" value="1"/>
</dbReference>
<dbReference type="InterPro" id="IPR045087">
    <property type="entry name" value="Cu-oxidase_fam"/>
</dbReference>
<dbReference type="SUPFAM" id="SSF49503">
    <property type="entry name" value="Cupredoxins"/>
    <property type="match status" value="3"/>
</dbReference>
<evidence type="ECO:0000256" key="3">
    <source>
        <dbReference type="SAM" id="SignalP"/>
    </source>
</evidence>
<dbReference type="Pfam" id="PF07731">
    <property type="entry name" value="Cu-oxidase_2"/>
    <property type="match status" value="1"/>
</dbReference>
<dbReference type="CDD" id="cd13861">
    <property type="entry name" value="CuRO_1_CumA_like"/>
    <property type="match status" value="1"/>
</dbReference>
<dbReference type="GO" id="GO:0005507">
    <property type="term" value="F:copper ion binding"/>
    <property type="evidence" value="ECO:0007669"/>
    <property type="project" value="InterPro"/>
</dbReference>
<dbReference type="RefSeq" id="WP_142894568.1">
    <property type="nucleotide sequence ID" value="NZ_ML660052.1"/>
</dbReference>
<dbReference type="InterPro" id="IPR002355">
    <property type="entry name" value="Cu_oxidase_Cu_BS"/>
</dbReference>
<evidence type="ECO:0000259" key="4">
    <source>
        <dbReference type="Pfam" id="PF00394"/>
    </source>
</evidence>
<feature type="domain" description="Plastocyanin-like" evidence="6">
    <location>
        <begin position="51"/>
        <end position="155"/>
    </location>
</feature>
<dbReference type="InterPro" id="IPR011707">
    <property type="entry name" value="Cu-oxidase-like_N"/>
</dbReference>
<evidence type="ECO:0000313" key="8">
    <source>
        <dbReference type="Proteomes" id="UP000315252"/>
    </source>
</evidence>
<keyword evidence="3" id="KW-0732">Signal</keyword>
<feature type="signal peptide" evidence="3">
    <location>
        <begin position="1"/>
        <end position="20"/>
    </location>
</feature>
<protein>
    <submittedName>
        <fullName evidence="7">Multicopper oxidase family protein</fullName>
    </submittedName>
</protein>
<dbReference type="InterPro" id="IPR001117">
    <property type="entry name" value="Cu-oxidase_2nd"/>
</dbReference>
<feature type="chain" id="PRO_5022107812" evidence="3">
    <location>
        <begin position="21"/>
        <end position="475"/>
    </location>
</feature>
<dbReference type="PANTHER" id="PTHR11709:SF2">
    <property type="entry name" value="MULTICOPPER OXIDASE LPR1"/>
    <property type="match status" value="1"/>
</dbReference>